<reference evidence="1 2" key="1">
    <citation type="submission" date="2016-11" db="EMBL/GenBank/DDBJ databases">
        <title>Draft Genome Sequences of Nine Cyanobacterial Strains from Diverse Habitats.</title>
        <authorList>
            <person name="Zhu T."/>
            <person name="Hou S."/>
            <person name="Lu X."/>
            <person name="Hess W.R."/>
        </authorList>
    </citation>
    <scope>NUCLEOTIDE SEQUENCE [LARGE SCALE GENOMIC DNA]</scope>
    <source>
        <strain evidence="1 2">NIES-592</strain>
    </source>
</reference>
<accession>A0A1U7H389</accession>
<sequence length="80" mass="9237">MNVQLVNSLVEVVLNLSPEDQKLFQSRLHSRQLEKATHKNLTPTEKAEQFRQWMAQFPKSSISLPAEASLRENIYDDRGV</sequence>
<evidence type="ECO:0000313" key="1">
    <source>
        <dbReference type="EMBL" id="OKH15617.1"/>
    </source>
</evidence>
<keyword evidence="2" id="KW-1185">Reference proteome</keyword>
<dbReference type="Proteomes" id="UP000186391">
    <property type="component" value="Unassembled WGS sequence"/>
</dbReference>
<proteinExistence type="predicted"/>
<dbReference type="OrthoDB" id="463809at2"/>
<protein>
    <recommendedName>
        <fullName evidence="3">DUF2281 domain-containing protein</fullName>
    </recommendedName>
</protein>
<dbReference type="AlphaFoldDB" id="A0A1U7H389"/>
<name>A0A1U7H389_9CYAN</name>
<evidence type="ECO:0008006" key="3">
    <source>
        <dbReference type="Google" id="ProtNLM"/>
    </source>
</evidence>
<dbReference type="EMBL" id="MRCA01000002">
    <property type="protein sequence ID" value="OKH15617.1"/>
    <property type="molecule type" value="Genomic_DNA"/>
</dbReference>
<organism evidence="1 2">
    <name type="scientific">Fischerella major NIES-592</name>
    <dbReference type="NCBI Taxonomy" id="210994"/>
    <lineage>
        <taxon>Bacteria</taxon>
        <taxon>Bacillati</taxon>
        <taxon>Cyanobacteriota</taxon>
        <taxon>Cyanophyceae</taxon>
        <taxon>Nostocales</taxon>
        <taxon>Hapalosiphonaceae</taxon>
        <taxon>Fischerella</taxon>
    </lineage>
</organism>
<dbReference type="RefSeq" id="WP_062243556.1">
    <property type="nucleotide sequence ID" value="NZ_MRCA01000002.1"/>
</dbReference>
<comment type="caution">
    <text evidence="1">The sequence shown here is derived from an EMBL/GenBank/DDBJ whole genome shotgun (WGS) entry which is preliminary data.</text>
</comment>
<gene>
    <name evidence="1" type="ORF">NIES592_05915</name>
</gene>
<evidence type="ECO:0000313" key="2">
    <source>
        <dbReference type="Proteomes" id="UP000186391"/>
    </source>
</evidence>